<evidence type="ECO:0000313" key="2">
    <source>
        <dbReference type="Proteomes" id="UP001229346"/>
    </source>
</evidence>
<gene>
    <name evidence="1" type="ORF">J2T15_004470</name>
</gene>
<organism evidence="1 2">
    <name type="scientific">Paenibacillus harenae</name>
    <dbReference type="NCBI Taxonomy" id="306543"/>
    <lineage>
        <taxon>Bacteria</taxon>
        <taxon>Bacillati</taxon>
        <taxon>Bacillota</taxon>
        <taxon>Bacilli</taxon>
        <taxon>Bacillales</taxon>
        <taxon>Paenibacillaceae</taxon>
        <taxon>Paenibacillus</taxon>
    </lineage>
</organism>
<dbReference type="Proteomes" id="UP001229346">
    <property type="component" value="Unassembled WGS sequence"/>
</dbReference>
<dbReference type="EMBL" id="JAUSSU010000009">
    <property type="protein sequence ID" value="MDQ0115013.1"/>
    <property type="molecule type" value="Genomic_DNA"/>
</dbReference>
<keyword evidence="2" id="KW-1185">Reference proteome</keyword>
<protein>
    <submittedName>
        <fullName evidence="1">Peptidoglycan hydrolase CwlO-like protein</fullName>
    </submittedName>
</protein>
<comment type="caution">
    <text evidence="1">The sequence shown here is derived from an EMBL/GenBank/DDBJ whole genome shotgun (WGS) entry which is preliminary data.</text>
</comment>
<accession>A0ABT9U7N1</accession>
<sequence length="143" mass="16226">MNDIALDSRTGVSTDMTRRKKRNGRALILFACLWLVLISSGIYGAKWYTDRIQQNISASLERQTASQITAMQQTYEARMKELETNYTADIADLGAKVDALNELLTFTKDNADSKTDNSNKLYTQLNEVKKQLNELQKSLEVLK</sequence>
<proteinExistence type="predicted"/>
<dbReference type="RefSeq" id="WP_307206390.1">
    <property type="nucleotide sequence ID" value="NZ_JAUSSU010000009.1"/>
</dbReference>
<reference evidence="1 2" key="1">
    <citation type="submission" date="2023-07" db="EMBL/GenBank/DDBJ databases">
        <title>Sorghum-associated microbial communities from plants grown in Nebraska, USA.</title>
        <authorList>
            <person name="Schachtman D."/>
        </authorList>
    </citation>
    <scope>NUCLEOTIDE SEQUENCE [LARGE SCALE GENOMIC DNA]</scope>
    <source>
        <strain evidence="1 2">CC482</strain>
    </source>
</reference>
<name>A0ABT9U7N1_PAEHA</name>
<evidence type="ECO:0000313" key="1">
    <source>
        <dbReference type="EMBL" id="MDQ0115013.1"/>
    </source>
</evidence>